<evidence type="ECO:0000256" key="1">
    <source>
        <dbReference type="SAM" id="MobiDB-lite"/>
    </source>
</evidence>
<dbReference type="Proteomes" id="UP000605846">
    <property type="component" value="Unassembled WGS sequence"/>
</dbReference>
<reference evidence="2" key="1">
    <citation type="submission" date="2020-01" db="EMBL/GenBank/DDBJ databases">
        <title>Genome Sequencing of Three Apophysomyces-Like Fungal Strains Confirms a Novel Fungal Genus in the Mucoromycota with divergent Burkholderia-like Endosymbiotic Bacteria.</title>
        <authorList>
            <person name="Stajich J.E."/>
            <person name="Macias A.M."/>
            <person name="Carter-House D."/>
            <person name="Lovett B."/>
            <person name="Kasson L.R."/>
            <person name="Berry K."/>
            <person name="Grigoriev I."/>
            <person name="Chang Y."/>
            <person name="Spatafora J."/>
            <person name="Kasson M.T."/>
        </authorList>
    </citation>
    <scope>NUCLEOTIDE SEQUENCE</scope>
    <source>
        <strain evidence="2">NRRL A-21654</strain>
    </source>
</reference>
<feature type="region of interest" description="Disordered" evidence="1">
    <location>
        <begin position="1"/>
        <end position="30"/>
    </location>
</feature>
<dbReference type="CDD" id="cd02440">
    <property type="entry name" value="AdoMet_MTases"/>
    <property type="match status" value="1"/>
</dbReference>
<keyword evidence="3" id="KW-1185">Reference proteome</keyword>
<comment type="caution">
    <text evidence="2">The sequence shown here is derived from an EMBL/GenBank/DDBJ whole genome shotgun (WGS) entry which is preliminary data.</text>
</comment>
<organism evidence="2 3">
    <name type="scientific">Apophysomyces ossiformis</name>
    <dbReference type="NCBI Taxonomy" id="679940"/>
    <lineage>
        <taxon>Eukaryota</taxon>
        <taxon>Fungi</taxon>
        <taxon>Fungi incertae sedis</taxon>
        <taxon>Mucoromycota</taxon>
        <taxon>Mucoromycotina</taxon>
        <taxon>Mucoromycetes</taxon>
        <taxon>Mucorales</taxon>
        <taxon>Mucorineae</taxon>
        <taxon>Mucoraceae</taxon>
        <taxon>Apophysomyces</taxon>
    </lineage>
</organism>
<sequence length="302" mass="34025">MGNTPSSKRKTKAHIAVEKQHPTSSQSRILDGREYHNEEDSGYLLPKDDQEIDRLHEEHFITKELLGCNIMAAGLKNLDFQAGGLNILDVCCGPATWLCETSLEYPDCQFSGVDMCDLWPQIIRPVNLGFRKANILHGLPYPDKSFDEWPRVLSEIRRVLKDGGLFQCIDLDMRVTTDAAGSSTNERHRSGQLISQVESFCTSKRLDPTAGAKLDMWLSDAGMHILQSEYREIPIGWGGPIGEAYLNIFRGILDGLAPWMKRDLKITDEVYTQRINQTAEYVVSSKAFIGLYAFLTQKPIDD</sequence>
<accession>A0A8H7EQB9</accession>
<dbReference type="OrthoDB" id="2013972at2759"/>
<dbReference type="AlphaFoldDB" id="A0A8H7EQB9"/>
<gene>
    <name evidence="2" type="ORF">EC973_006725</name>
</gene>
<evidence type="ECO:0000313" key="3">
    <source>
        <dbReference type="Proteomes" id="UP000605846"/>
    </source>
</evidence>
<protein>
    <recommendedName>
        <fullName evidence="4">Methyltransferase domain-containing protein</fullName>
    </recommendedName>
</protein>
<name>A0A8H7EQB9_9FUNG</name>
<dbReference type="InterPro" id="IPR029063">
    <property type="entry name" value="SAM-dependent_MTases_sf"/>
</dbReference>
<dbReference type="EMBL" id="JABAYA010000044">
    <property type="protein sequence ID" value="KAF7728087.1"/>
    <property type="molecule type" value="Genomic_DNA"/>
</dbReference>
<evidence type="ECO:0000313" key="2">
    <source>
        <dbReference type="EMBL" id="KAF7728087.1"/>
    </source>
</evidence>
<dbReference type="Gene3D" id="3.40.50.150">
    <property type="entry name" value="Vaccinia Virus protein VP39"/>
    <property type="match status" value="1"/>
</dbReference>
<dbReference type="SUPFAM" id="SSF53335">
    <property type="entry name" value="S-adenosyl-L-methionine-dependent methyltransferases"/>
    <property type="match status" value="1"/>
</dbReference>
<evidence type="ECO:0008006" key="4">
    <source>
        <dbReference type="Google" id="ProtNLM"/>
    </source>
</evidence>
<proteinExistence type="predicted"/>